<dbReference type="GO" id="GO:0016829">
    <property type="term" value="F:lyase activity"/>
    <property type="evidence" value="ECO:0007669"/>
    <property type="project" value="UniProtKB-KW"/>
</dbReference>
<dbReference type="Gene3D" id="2.60.120.200">
    <property type="match status" value="1"/>
</dbReference>
<comment type="caution">
    <text evidence="1">The sequence shown here is derived from an EMBL/GenBank/DDBJ whole genome shotgun (WGS) entry which is preliminary data.</text>
</comment>
<dbReference type="InterPro" id="IPR025975">
    <property type="entry name" value="Polysacc_lyase"/>
</dbReference>
<protein>
    <submittedName>
        <fullName evidence="1">Heparin lyase I family protein</fullName>
    </submittedName>
</protein>
<sequence>MHSIDSSKPRNTIKNLKIFSDDFEGALKDFWMTNEFTDTTRYGIVRDPLDPENKVLKIQLKLTDRIANGWRSEIKIKTALDSMGYKNKLSFKFLLPESFYAKEKKSGRIVIQQWHNRPYPGLDWRSTIKVRPPQALYFEHDENGDWRLILQTGLFVGNIDEVRLGKIDSISPNVWHKFELESFWSLYSDGYFTASLDDNCFIYDSAESCKLNGRNMYHTNPSYMKMGLYRSGSQTNDREIFFDDFEMTTGRIHYFPLEHSEN</sequence>
<accession>A0ABT5XLU7</accession>
<dbReference type="RefSeq" id="WP_275648906.1">
    <property type="nucleotide sequence ID" value="NZ_JARFVA010000002.1"/>
</dbReference>
<keyword evidence="1" id="KW-0456">Lyase</keyword>
<name>A0ABT5XLU7_9FLAO</name>
<dbReference type="Proteomes" id="UP001217083">
    <property type="component" value="Unassembled WGS sequence"/>
</dbReference>
<proteinExistence type="predicted"/>
<organism evidence="1 2">
    <name type="scientific">Flagellimonas okinawensis</name>
    <dbReference type="NCBI Taxonomy" id="3031324"/>
    <lineage>
        <taxon>Bacteria</taxon>
        <taxon>Pseudomonadati</taxon>
        <taxon>Bacteroidota</taxon>
        <taxon>Flavobacteriia</taxon>
        <taxon>Flavobacteriales</taxon>
        <taxon>Flavobacteriaceae</taxon>
        <taxon>Flagellimonas</taxon>
    </lineage>
</organism>
<dbReference type="Pfam" id="PF14099">
    <property type="entry name" value="Polysacc_lyase"/>
    <property type="match status" value="1"/>
</dbReference>
<evidence type="ECO:0000313" key="1">
    <source>
        <dbReference type="EMBL" id="MDF0706868.1"/>
    </source>
</evidence>
<evidence type="ECO:0000313" key="2">
    <source>
        <dbReference type="Proteomes" id="UP001217083"/>
    </source>
</evidence>
<gene>
    <name evidence="1" type="ORF">PY091_06545</name>
</gene>
<keyword evidence="2" id="KW-1185">Reference proteome</keyword>
<reference evidence="1 2" key="1">
    <citation type="submission" date="2023-03" db="EMBL/GenBank/DDBJ databases">
        <title>Muricauda XX sp. nov. and Muricauda XXX sp. nov., two novel species isolated from Okinawa Trough.</title>
        <authorList>
            <person name="Cao W."/>
            <person name="Deng X."/>
        </authorList>
    </citation>
    <scope>NUCLEOTIDE SEQUENCE [LARGE SCALE GENOMIC DNA]</scope>
    <source>
        <strain evidence="1 2">81s02</strain>
    </source>
</reference>
<dbReference type="EMBL" id="JARFVA010000002">
    <property type="protein sequence ID" value="MDF0706868.1"/>
    <property type="molecule type" value="Genomic_DNA"/>
</dbReference>